<accession>A0A225US53</accession>
<feature type="transmembrane region" description="Helical" evidence="1">
    <location>
        <begin position="12"/>
        <end position="29"/>
    </location>
</feature>
<proteinExistence type="predicted"/>
<dbReference type="Proteomes" id="UP000198211">
    <property type="component" value="Unassembled WGS sequence"/>
</dbReference>
<keyword evidence="1" id="KW-1133">Transmembrane helix</keyword>
<evidence type="ECO:0000256" key="1">
    <source>
        <dbReference type="SAM" id="Phobius"/>
    </source>
</evidence>
<sequence length="386" mass="43161">MFDRVYPRHAPRWLSLLLDVAVVSLYLLLDARDLWFKLRWVGPRDAFMFSTVETKYLPGSDAAPLQPTTTFSYADQTSQRASGWSSFLEKCETLTPLTEENETHGFHHVVGRNCMVGAVRAAELLLTSSIRVDSMAWTACELLYKHRKPPICHSPLVSQFRERYNLLNEVAIEPSSVELTNPAAGNTLQEAYAVKPGTETEAELIGLLEIISKSSPISAAVCVEGFILKGPGKYTSTIYGCGSPSFYRSALIGVDIPMLAQLQRDKGWLTSNSISMMGMKFLKRENRRSIFTIRNPVSGHDVKRVLEHLSLANCSSSGALYTLMILIDITLGVLNIFSVVEIARFVLWPLWKPLVASEYQTSSAQMTKMGYAVEDYARVIQVAYLW</sequence>
<name>A0A225US53_9STRA</name>
<comment type="caution">
    <text evidence="2">The sequence shown here is derived from an EMBL/GenBank/DDBJ whole genome shotgun (WGS) entry which is preliminary data.</text>
</comment>
<keyword evidence="3" id="KW-1185">Reference proteome</keyword>
<organism evidence="2 3">
    <name type="scientific">Phytophthora megakarya</name>
    <dbReference type="NCBI Taxonomy" id="4795"/>
    <lineage>
        <taxon>Eukaryota</taxon>
        <taxon>Sar</taxon>
        <taxon>Stramenopiles</taxon>
        <taxon>Oomycota</taxon>
        <taxon>Peronosporomycetes</taxon>
        <taxon>Peronosporales</taxon>
        <taxon>Peronosporaceae</taxon>
        <taxon>Phytophthora</taxon>
    </lineage>
</organism>
<evidence type="ECO:0008006" key="4">
    <source>
        <dbReference type="Google" id="ProtNLM"/>
    </source>
</evidence>
<gene>
    <name evidence="2" type="ORF">PHMEG_00034074</name>
</gene>
<evidence type="ECO:0000313" key="2">
    <source>
        <dbReference type="EMBL" id="OWY95823.1"/>
    </source>
</evidence>
<dbReference type="OrthoDB" id="167565at2759"/>
<protein>
    <recommendedName>
        <fullName evidence="4">Transmembrane protein</fullName>
    </recommendedName>
</protein>
<reference evidence="3" key="1">
    <citation type="submission" date="2017-03" db="EMBL/GenBank/DDBJ databases">
        <title>Phytopthora megakarya and P. palmivora, two closely related causual agents of cacao black pod achieved similar genome size and gene model numbers by different mechanisms.</title>
        <authorList>
            <person name="Ali S."/>
            <person name="Shao J."/>
            <person name="Larry D.J."/>
            <person name="Kronmiller B."/>
            <person name="Shen D."/>
            <person name="Strem M.D."/>
            <person name="Melnick R.L."/>
            <person name="Guiltinan M.J."/>
            <person name="Tyler B.M."/>
            <person name="Meinhardt L.W."/>
            <person name="Bailey B.A."/>
        </authorList>
    </citation>
    <scope>NUCLEOTIDE SEQUENCE [LARGE SCALE GENOMIC DNA]</scope>
    <source>
        <strain evidence="3">zdho120</strain>
    </source>
</reference>
<keyword evidence="1" id="KW-0812">Transmembrane</keyword>
<dbReference type="EMBL" id="NBNE01012453">
    <property type="protein sequence ID" value="OWY95823.1"/>
    <property type="molecule type" value="Genomic_DNA"/>
</dbReference>
<keyword evidence="1" id="KW-0472">Membrane</keyword>
<dbReference type="AlphaFoldDB" id="A0A225US53"/>
<evidence type="ECO:0000313" key="3">
    <source>
        <dbReference type="Proteomes" id="UP000198211"/>
    </source>
</evidence>